<organism evidence="3 4">
    <name type="scientific">Hyalella azteca</name>
    <name type="common">Amphipod</name>
    <dbReference type="NCBI Taxonomy" id="294128"/>
    <lineage>
        <taxon>Eukaryota</taxon>
        <taxon>Metazoa</taxon>
        <taxon>Ecdysozoa</taxon>
        <taxon>Arthropoda</taxon>
        <taxon>Crustacea</taxon>
        <taxon>Multicrustacea</taxon>
        <taxon>Malacostraca</taxon>
        <taxon>Eumalacostraca</taxon>
        <taxon>Peracarida</taxon>
        <taxon>Amphipoda</taxon>
        <taxon>Senticaudata</taxon>
        <taxon>Talitrida</taxon>
        <taxon>Talitroidea</taxon>
        <taxon>Hyalellidae</taxon>
        <taxon>Hyalella</taxon>
    </lineage>
</organism>
<feature type="chain" id="PRO_5034973887" evidence="1">
    <location>
        <begin position="25"/>
        <end position="372"/>
    </location>
</feature>
<accession>A0A8B7PLR4</accession>
<dbReference type="PROSITE" id="PS51406">
    <property type="entry name" value="FIBRINOGEN_C_2"/>
    <property type="match status" value="1"/>
</dbReference>
<evidence type="ECO:0000313" key="3">
    <source>
        <dbReference type="Proteomes" id="UP000694843"/>
    </source>
</evidence>
<dbReference type="InterPro" id="IPR050373">
    <property type="entry name" value="Fibrinogen_C-term_domain"/>
</dbReference>
<dbReference type="OrthoDB" id="7735550at2759"/>
<dbReference type="GO" id="GO:0005615">
    <property type="term" value="C:extracellular space"/>
    <property type="evidence" value="ECO:0007669"/>
    <property type="project" value="TreeGrafter"/>
</dbReference>
<dbReference type="Proteomes" id="UP000694843">
    <property type="component" value="Unplaced"/>
</dbReference>
<dbReference type="OMA" id="HRFAPEM"/>
<dbReference type="PANTHER" id="PTHR19143:SF458">
    <property type="entry name" value="FIBRINOGEN C-TERMINAL DOMAIN-CONTAINING PROTEIN-RELATED"/>
    <property type="match status" value="1"/>
</dbReference>
<dbReference type="Gene3D" id="3.90.215.10">
    <property type="entry name" value="Gamma Fibrinogen, chain A, domain 1"/>
    <property type="match status" value="1"/>
</dbReference>
<dbReference type="Pfam" id="PF00147">
    <property type="entry name" value="Fibrinogen_C"/>
    <property type="match status" value="1"/>
</dbReference>
<dbReference type="KEGG" id="hazt:108681780"/>
<dbReference type="AlphaFoldDB" id="A0A8B7PLR4"/>
<proteinExistence type="predicted"/>
<dbReference type="PANTHER" id="PTHR19143">
    <property type="entry name" value="FIBRINOGEN/TENASCIN/ANGIOPOEITIN"/>
    <property type="match status" value="1"/>
</dbReference>
<dbReference type="SMART" id="SM00186">
    <property type="entry name" value="FBG"/>
    <property type="match status" value="1"/>
</dbReference>
<dbReference type="GeneID" id="108681780"/>
<dbReference type="CDD" id="cd00087">
    <property type="entry name" value="FReD"/>
    <property type="match status" value="1"/>
</dbReference>
<evidence type="ECO:0000313" key="4">
    <source>
        <dbReference type="RefSeq" id="XP_018026347.1"/>
    </source>
</evidence>
<dbReference type="InterPro" id="IPR036056">
    <property type="entry name" value="Fibrinogen-like_C"/>
</dbReference>
<keyword evidence="1" id="KW-0732">Signal</keyword>
<dbReference type="SUPFAM" id="SSF56496">
    <property type="entry name" value="Fibrinogen C-terminal domain-like"/>
    <property type="match status" value="1"/>
</dbReference>
<gene>
    <name evidence="4" type="primary">LOC108681780</name>
</gene>
<dbReference type="RefSeq" id="XP_018026347.1">
    <property type="nucleotide sequence ID" value="XM_018170858.2"/>
</dbReference>
<feature type="domain" description="Fibrinogen C-terminal" evidence="2">
    <location>
        <begin position="151"/>
        <end position="371"/>
    </location>
</feature>
<protein>
    <submittedName>
        <fullName evidence="4">Fibrinogen C domain-containing protein 1-A</fullName>
    </submittedName>
</protein>
<dbReference type="NCBIfam" id="NF040941">
    <property type="entry name" value="GGGWT_bact"/>
    <property type="match status" value="1"/>
</dbReference>
<keyword evidence="3" id="KW-1185">Reference proteome</keyword>
<evidence type="ECO:0000259" key="2">
    <source>
        <dbReference type="PROSITE" id="PS51406"/>
    </source>
</evidence>
<name>A0A8B7PLR4_HYAAZ</name>
<reference evidence="4" key="1">
    <citation type="submission" date="2025-08" db="UniProtKB">
        <authorList>
            <consortium name="RefSeq"/>
        </authorList>
    </citation>
    <scope>IDENTIFICATION</scope>
    <source>
        <tissue evidence="4">Whole organism</tissue>
    </source>
</reference>
<dbReference type="InterPro" id="IPR014716">
    <property type="entry name" value="Fibrinogen_a/b/g_C_1"/>
</dbReference>
<sequence>MKLSKDKVRFILLLIALIFPAAKGNVHSETLYSELSSLPNKLSSVLSGFEEDLASVETALESIKVLRNDGKTANAKLERWQNRIKGNLQELSEFLSNETNGIKSEVSIVSNSLKSLESYRNWIEQLQDAVEDVDMGLPHASPRIDISPVQTEVPLTPADCSERPEKISGVYTIYPSGAAVQVYCDQTTDGGGWTVFLRRQKQEPQLNFRQTFSKYEEGFGSRSGEYWLGLKNLHILTSQKQYELRVLVAKGAESASSHYQKFQVGGGSSYKLQVEGYDKERSTAGDSFTYHSGHQFSAIDRDRDSASGGSCSEWSGGGGWWYNFCYMTNPTGLFGGDKPAHEDSDLYLEWRNWQGYYAYLSKLTFMIRPKTL</sequence>
<evidence type="ECO:0000256" key="1">
    <source>
        <dbReference type="SAM" id="SignalP"/>
    </source>
</evidence>
<dbReference type="InterPro" id="IPR002181">
    <property type="entry name" value="Fibrinogen_a/b/g_C_dom"/>
</dbReference>
<feature type="signal peptide" evidence="1">
    <location>
        <begin position="1"/>
        <end position="24"/>
    </location>
</feature>